<evidence type="ECO:0000259" key="16">
    <source>
        <dbReference type="Pfam" id="PF07731"/>
    </source>
</evidence>
<dbReference type="Proteomes" id="UP000006591">
    <property type="component" value="Chromosome 3"/>
</dbReference>
<dbReference type="EC" id="1.10.3.2" evidence="6"/>
<dbReference type="AlphaFoldDB" id="A0A0E0GL92"/>
<feature type="domain" description="Plastocyanin-like" evidence="15">
    <location>
        <begin position="168"/>
        <end position="379"/>
    </location>
</feature>
<dbReference type="Pfam" id="PF07732">
    <property type="entry name" value="Cu-oxidase_3"/>
    <property type="match status" value="1"/>
</dbReference>
<evidence type="ECO:0000256" key="13">
    <source>
        <dbReference type="ARBA" id="ARBA00023185"/>
    </source>
</evidence>
<comment type="cofactor">
    <cofactor evidence="2">
        <name>Cu cation</name>
        <dbReference type="ChEBI" id="CHEBI:23378"/>
    </cofactor>
</comment>
<keyword evidence="11" id="KW-0560">Oxidoreductase</keyword>
<evidence type="ECO:0000259" key="17">
    <source>
        <dbReference type="Pfam" id="PF07732"/>
    </source>
</evidence>
<keyword evidence="19" id="KW-1185">Reference proteome</keyword>
<keyword evidence="9" id="KW-0479">Metal-binding</keyword>
<keyword evidence="13" id="KW-0439">Lignin degradation</keyword>
<dbReference type="GO" id="GO:0052716">
    <property type="term" value="F:hydroquinone:oxygen oxidoreductase activity"/>
    <property type="evidence" value="ECO:0007669"/>
    <property type="project" value="UniProtKB-EC"/>
</dbReference>
<dbReference type="Pfam" id="PF07731">
    <property type="entry name" value="Cu-oxidase_2"/>
    <property type="match status" value="1"/>
</dbReference>
<dbReference type="FunFam" id="2.60.40.420:FF:000062">
    <property type="entry name" value="Laccase"/>
    <property type="match status" value="1"/>
</dbReference>
<reference evidence="18" key="1">
    <citation type="submission" date="2015-04" db="UniProtKB">
        <authorList>
            <consortium name="EnsemblPlants"/>
        </authorList>
    </citation>
    <scope>IDENTIFICATION</scope>
    <source>
        <strain evidence="18">SL10</strain>
    </source>
</reference>
<comment type="function">
    <text evidence="3">Lignin degradation and detoxification of lignin-derived products.</text>
</comment>
<evidence type="ECO:0000256" key="11">
    <source>
        <dbReference type="ARBA" id="ARBA00023002"/>
    </source>
</evidence>
<dbReference type="GO" id="GO:0048046">
    <property type="term" value="C:apoplast"/>
    <property type="evidence" value="ECO:0007669"/>
    <property type="project" value="UniProtKB-SubCell"/>
</dbReference>
<keyword evidence="8" id="KW-0964">Secreted</keyword>
<dbReference type="STRING" id="4536.A0A0E0GL92"/>
<dbReference type="InterPro" id="IPR002355">
    <property type="entry name" value="Cu_oxidase_Cu_BS"/>
</dbReference>
<dbReference type="PROSITE" id="PS00079">
    <property type="entry name" value="MULTICOPPER_OXIDASE1"/>
    <property type="match status" value="1"/>
</dbReference>
<evidence type="ECO:0000256" key="2">
    <source>
        <dbReference type="ARBA" id="ARBA00001935"/>
    </source>
</evidence>
<dbReference type="PANTHER" id="PTHR11709:SF287">
    <property type="entry name" value="LACCASE"/>
    <property type="match status" value="1"/>
</dbReference>
<sequence length="689" mass="74134">MATTTIGPVTMRLCFFSAAALFLLCFLLPAAVAEERFYEFVVQETLVKRLCNTQKIITVNGQFPGPTIEVYDGDTVAIRAVNMARYNVTLHWHGLRQLRNGWADGPEFVTQCPIRPGGSYTYRFAIQGQEGTLWWHAHSSWLRATVHGALLIRPRPGVPYPFPKPHSEFPIILAEWWRRDPIAVLRQSMITGAPPNVSDAILINGQPGDFLECSAQVPDLVKPTKATFGLEKSIPTVVYSIGRRDERCIVLFRCLQRDKMKRQRFSRLLTMHAVAVTETSIIPVAAGETTLLRIINAAMNTELFVSLAGHKMTVVAADAMYTKPFETTVVLLGPGQTTDVLVTAHAAPGRYYLAARAYASAQGVPFDNTTATAIFQYKGGAGCPTTAGGAGAAGAVAGAGVGAGAAGGAGAVAGAGAGTFNGSLGRSKYSGGNPGRAGPAPMLPYLPAYNDTNTATAFSNSIRNPAPVKVPGPVTQEVFTTVGFGLFNCMPGPFCQGPNNTRFGASMNNVSFQLPNTVSLLQAHYHHIPGVFTDDFPPMPPVFFDFTSQNVPRALWQPVKGTKLYRVRYGAVVQIVFQDTGIFAAEEHPMHIHGYHFYVLATGFGNYDPVRDAHKFNLVDPPSRNTIGVPVGGWAVVRFVADNPGVWLVHCHIDAHLTGGLGMALLVEDGEAELEATMAPPLDLPLCAL</sequence>
<dbReference type="InterPro" id="IPR034285">
    <property type="entry name" value="CuRO_2_LCC"/>
</dbReference>
<evidence type="ECO:0000256" key="10">
    <source>
        <dbReference type="ARBA" id="ARBA00022737"/>
    </source>
</evidence>
<keyword evidence="7" id="KW-0052">Apoplast</keyword>
<dbReference type="CDD" id="cd13849">
    <property type="entry name" value="CuRO_1_LCC_plant"/>
    <property type="match status" value="1"/>
</dbReference>
<evidence type="ECO:0000256" key="8">
    <source>
        <dbReference type="ARBA" id="ARBA00022525"/>
    </source>
</evidence>
<dbReference type="Pfam" id="PF00394">
    <property type="entry name" value="Cu-oxidase"/>
    <property type="match status" value="1"/>
</dbReference>
<evidence type="ECO:0000256" key="7">
    <source>
        <dbReference type="ARBA" id="ARBA00022523"/>
    </source>
</evidence>
<dbReference type="PANTHER" id="PTHR11709">
    <property type="entry name" value="MULTI-COPPER OXIDASE"/>
    <property type="match status" value="1"/>
</dbReference>
<keyword evidence="14" id="KW-0732">Signal</keyword>
<feature type="domain" description="Plastocyanin-like" evidence="16">
    <location>
        <begin position="535"/>
        <end position="670"/>
    </location>
</feature>
<dbReference type="InterPro" id="IPR034288">
    <property type="entry name" value="CuRO_1_LCC"/>
</dbReference>
<evidence type="ECO:0000256" key="5">
    <source>
        <dbReference type="ARBA" id="ARBA00010609"/>
    </source>
</evidence>
<evidence type="ECO:0000256" key="3">
    <source>
        <dbReference type="ARBA" id="ARBA00002075"/>
    </source>
</evidence>
<evidence type="ECO:0000256" key="12">
    <source>
        <dbReference type="ARBA" id="ARBA00023008"/>
    </source>
</evidence>
<feature type="signal peptide" evidence="14">
    <location>
        <begin position="1"/>
        <end position="33"/>
    </location>
</feature>
<evidence type="ECO:0000313" key="19">
    <source>
        <dbReference type="Proteomes" id="UP000006591"/>
    </source>
</evidence>
<dbReference type="InterPro" id="IPR001117">
    <property type="entry name" value="Cu-oxidase_2nd"/>
</dbReference>
<proteinExistence type="inferred from homology"/>
<dbReference type="InterPro" id="IPR034289">
    <property type="entry name" value="CuRO_3_LCC"/>
</dbReference>
<dbReference type="OMA" id="DERCIVL"/>
<comment type="subcellular location">
    <subcellularLocation>
        <location evidence="4">Secreted</location>
        <location evidence="4">Extracellular space</location>
        <location evidence="4">Apoplast</location>
    </subcellularLocation>
</comment>
<dbReference type="InterPro" id="IPR045087">
    <property type="entry name" value="Cu-oxidase_fam"/>
</dbReference>
<dbReference type="InterPro" id="IPR011707">
    <property type="entry name" value="Cu-oxidase-like_N"/>
</dbReference>
<name>A0A0E0GL92_ORYNI</name>
<evidence type="ECO:0000256" key="14">
    <source>
        <dbReference type="SAM" id="SignalP"/>
    </source>
</evidence>
<comment type="similarity">
    <text evidence="5">Belongs to the multicopper oxidase family.</text>
</comment>
<dbReference type="eggNOG" id="KOG1263">
    <property type="taxonomic scope" value="Eukaryota"/>
</dbReference>
<dbReference type="InterPro" id="IPR008972">
    <property type="entry name" value="Cupredoxin"/>
</dbReference>
<dbReference type="InterPro" id="IPR011706">
    <property type="entry name" value="Cu-oxidase_C"/>
</dbReference>
<evidence type="ECO:0000313" key="18">
    <source>
        <dbReference type="EnsemblPlants" id="ONIVA03G15230.1"/>
    </source>
</evidence>
<dbReference type="Gene3D" id="2.60.40.420">
    <property type="entry name" value="Cupredoxins - blue copper proteins"/>
    <property type="match status" value="3"/>
</dbReference>
<evidence type="ECO:0000256" key="4">
    <source>
        <dbReference type="ARBA" id="ARBA00004271"/>
    </source>
</evidence>
<dbReference type="CDD" id="cd13875">
    <property type="entry name" value="CuRO_2_LCC_plant"/>
    <property type="match status" value="1"/>
</dbReference>
<keyword evidence="10" id="KW-0677">Repeat</keyword>
<evidence type="ECO:0000259" key="15">
    <source>
        <dbReference type="Pfam" id="PF00394"/>
    </source>
</evidence>
<keyword evidence="12" id="KW-0186">Copper</keyword>
<reference evidence="18" key="2">
    <citation type="submission" date="2018-04" db="EMBL/GenBank/DDBJ databases">
        <title>OnivRS2 (Oryza nivara Reference Sequence Version 2).</title>
        <authorList>
            <person name="Zhang J."/>
            <person name="Kudrna D."/>
            <person name="Lee S."/>
            <person name="Talag J."/>
            <person name="Rajasekar S."/>
            <person name="Welchert J."/>
            <person name="Hsing Y.-I."/>
            <person name="Wing R.A."/>
        </authorList>
    </citation>
    <scope>NUCLEOTIDE SEQUENCE [LARGE SCALE GENOMIC DNA]</scope>
    <source>
        <strain evidence="18">SL10</strain>
    </source>
</reference>
<dbReference type="SUPFAM" id="SSF49503">
    <property type="entry name" value="Cupredoxins"/>
    <property type="match status" value="3"/>
</dbReference>
<dbReference type="EnsemblPlants" id="ONIVA03G15230.1">
    <property type="protein sequence ID" value="ONIVA03G15230.1"/>
    <property type="gene ID" value="ONIVA03G15230"/>
</dbReference>
<dbReference type="Gramene" id="ONIVA03G15230.1">
    <property type="protein sequence ID" value="ONIVA03G15230.1"/>
    <property type="gene ID" value="ONIVA03G15230"/>
</dbReference>
<evidence type="ECO:0000256" key="9">
    <source>
        <dbReference type="ARBA" id="ARBA00022723"/>
    </source>
</evidence>
<protein>
    <recommendedName>
        <fullName evidence="6">laccase</fullName>
        <ecNumber evidence="6">1.10.3.2</ecNumber>
    </recommendedName>
</protein>
<dbReference type="CDD" id="cd13897">
    <property type="entry name" value="CuRO_3_LCC_plant"/>
    <property type="match status" value="1"/>
</dbReference>
<evidence type="ECO:0000256" key="1">
    <source>
        <dbReference type="ARBA" id="ARBA00000349"/>
    </source>
</evidence>
<feature type="domain" description="Plastocyanin-like" evidence="17">
    <location>
        <begin position="42"/>
        <end position="155"/>
    </location>
</feature>
<organism evidence="18">
    <name type="scientific">Oryza nivara</name>
    <name type="common">Indian wild rice</name>
    <name type="synonym">Oryza sativa f. spontanea</name>
    <dbReference type="NCBI Taxonomy" id="4536"/>
    <lineage>
        <taxon>Eukaryota</taxon>
        <taxon>Viridiplantae</taxon>
        <taxon>Streptophyta</taxon>
        <taxon>Embryophyta</taxon>
        <taxon>Tracheophyta</taxon>
        <taxon>Spermatophyta</taxon>
        <taxon>Magnoliopsida</taxon>
        <taxon>Liliopsida</taxon>
        <taxon>Poales</taxon>
        <taxon>Poaceae</taxon>
        <taxon>BOP clade</taxon>
        <taxon>Oryzoideae</taxon>
        <taxon>Oryzeae</taxon>
        <taxon>Oryzinae</taxon>
        <taxon>Oryza</taxon>
    </lineage>
</organism>
<dbReference type="GO" id="GO:0005507">
    <property type="term" value="F:copper ion binding"/>
    <property type="evidence" value="ECO:0007669"/>
    <property type="project" value="InterPro"/>
</dbReference>
<dbReference type="GO" id="GO:0046274">
    <property type="term" value="P:lignin catabolic process"/>
    <property type="evidence" value="ECO:0007669"/>
    <property type="project" value="UniProtKB-KW"/>
</dbReference>
<evidence type="ECO:0000256" key="6">
    <source>
        <dbReference type="ARBA" id="ARBA00012297"/>
    </source>
</evidence>
<dbReference type="InterPro" id="IPR033138">
    <property type="entry name" value="Cu_oxidase_CS"/>
</dbReference>
<feature type="chain" id="PRO_5002360623" description="laccase" evidence="14">
    <location>
        <begin position="34"/>
        <end position="689"/>
    </location>
</feature>
<dbReference type="HOGENOM" id="CLU_006504_6_3_1"/>
<dbReference type="PROSITE" id="PS00080">
    <property type="entry name" value="MULTICOPPER_OXIDASE2"/>
    <property type="match status" value="1"/>
</dbReference>
<accession>A0A0E0GL92</accession>
<comment type="catalytic activity">
    <reaction evidence="1">
        <text>4 hydroquinone + O2 = 4 benzosemiquinone + 2 H2O</text>
        <dbReference type="Rhea" id="RHEA:11276"/>
        <dbReference type="ChEBI" id="CHEBI:15377"/>
        <dbReference type="ChEBI" id="CHEBI:15379"/>
        <dbReference type="ChEBI" id="CHEBI:17594"/>
        <dbReference type="ChEBI" id="CHEBI:17977"/>
        <dbReference type="EC" id="1.10.3.2"/>
    </reaction>
</comment>